<evidence type="ECO:0000256" key="1">
    <source>
        <dbReference type="ARBA" id="ARBA00000707"/>
    </source>
</evidence>
<dbReference type="EC" id="3.4.19.12" evidence="2"/>
<evidence type="ECO:0000313" key="10">
    <source>
        <dbReference type="Proteomes" id="UP000324705"/>
    </source>
</evidence>
<dbReference type="PANTHER" id="PTHR14159:SF3">
    <property type="entry name" value="UBIQUITINYL HYDROLASE 1"/>
    <property type="match status" value="1"/>
</dbReference>
<dbReference type="OMA" id="FIPMYSQ"/>
<gene>
    <name evidence="9" type="ORF">TRITD_1Av1G173770</name>
</gene>
<dbReference type="SMART" id="SM01246">
    <property type="entry name" value="Josephin"/>
    <property type="match status" value="1"/>
</dbReference>
<evidence type="ECO:0000256" key="2">
    <source>
        <dbReference type="ARBA" id="ARBA00012759"/>
    </source>
</evidence>
<feature type="active site" evidence="6">
    <location>
        <position position="141"/>
    </location>
</feature>
<feature type="active site" evidence="6">
    <location>
        <position position="21"/>
    </location>
</feature>
<evidence type="ECO:0000256" key="7">
    <source>
        <dbReference type="SAM" id="MobiDB-lite"/>
    </source>
</evidence>
<evidence type="ECO:0000259" key="8">
    <source>
        <dbReference type="PROSITE" id="PS50957"/>
    </source>
</evidence>
<dbReference type="PANTHER" id="PTHR14159">
    <property type="entry name" value="ATAXIN-3-RELATED"/>
    <property type="match status" value="1"/>
</dbReference>
<sequence>MEAKTGNSGMLYHELQVRQLCGLHALNAALQGPFFSEGDLLEIAADLDAREREVMYRAGGVGAGDFLAEGQGSHNVSDNGDFGVEVLKRALEVWDLQFIPMYSQAAAGSQSKPELETAFICHFQNHWFCIRNVDGEWYNFDSLYPAPEYLSQFFLSDYLDNMRGPGSNIYVVRGTFPRDCPSDNNDFGQWLRPEEAKIITHSRFKAQQKQQSNTAIVMASRRYLTVGVAAGLRGLEVPGTKTEVPRQQPYEEKDMTMMQEEGDDDLKAAIAISLMPFEAPATSSQPAEEERNLKDALSKDTTMEEPGSSNSEGPVEEGC</sequence>
<comment type="catalytic activity">
    <reaction evidence="1">
        <text>Thiol-dependent hydrolysis of ester, thioester, amide, peptide and isopeptide bonds formed by the C-terminal Gly of ubiquitin (a 76-residue protein attached to proteins as an intracellular targeting signal).</text>
        <dbReference type="EC" id="3.4.19.12"/>
    </reaction>
</comment>
<protein>
    <recommendedName>
        <fullName evidence="2">ubiquitinyl hydrolase 1</fullName>
        <ecNumber evidence="2">3.4.19.12</ecNumber>
    </recommendedName>
</protein>
<feature type="active site" evidence="6">
    <location>
        <position position="126"/>
    </location>
</feature>
<keyword evidence="5 6" id="KW-0378">Hydrolase</keyword>
<dbReference type="PRINTS" id="PR01233">
    <property type="entry name" value="JOSEPHIN"/>
</dbReference>
<dbReference type="PROSITE" id="PS50957">
    <property type="entry name" value="JOSEPHIN"/>
    <property type="match status" value="1"/>
</dbReference>
<dbReference type="Gramene" id="TRITD1Av1G173770.1">
    <property type="protein sequence ID" value="TRITD1Av1G173770.1"/>
    <property type="gene ID" value="TRITD1Av1G173770"/>
</dbReference>
<evidence type="ECO:0000256" key="4">
    <source>
        <dbReference type="ARBA" id="ARBA00022786"/>
    </source>
</evidence>
<dbReference type="Proteomes" id="UP000324705">
    <property type="component" value="Chromosome 1A"/>
</dbReference>
<evidence type="ECO:0000256" key="6">
    <source>
        <dbReference type="PROSITE-ProRule" id="PRU00331"/>
    </source>
</evidence>
<keyword evidence="4" id="KW-0833">Ubl conjugation pathway</keyword>
<dbReference type="InterPro" id="IPR033865">
    <property type="entry name" value="Ataxin-3"/>
</dbReference>
<dbReference type="GO" id="GO:0006508">
    <property type="term" value="P:proteolysis"/>
    <property type="evidence" value="ECO:0007669"/>
    <property type="project" value="UniProtKB-KW"/>
</dbReference>
<accession>A0A9R0QAQ3</accession>
<dbReference type="GO" id="GO:0005634">
    <property type="term" value="C:nucleus"/>
    <property type="evidence" value="ECO:0007669"/>
    <property type="project" value="TreeGrafter"/>
</dbReference>
<keyword evidence="3" id="KW-0645">Protease</keyword>
<dbReference type="AlphaFoldDB" id="A0A9R0QAQ3"/>
<evidence type="ECO:0000256" key="5">
    <source>
        <dbReference type="ARBA" id="ARBA00022801"/>
    </source>
</evidence>
<dbReference type="InterPro" id="IPR006155">
    <property type="entry name" value="Josephin"/>
</dbReference>
<keyword evidence="10" id="KW-1185">Reference proteome</keyword>
<organism evidence="9 10">
    <name type="scientific">Triticum turgidum subsp. durum</name>
    <name type="common">Durum wheat</name>
    <name type="synonym">Triticum durum</name>
    <dbReference type="NCBI Taxonomy" id="4567"/>
    <lineage>
        <taxon>Eukaryota</taxon>
        <taxon>Viridiplantae</taxon>
        <taxon>Streptophyta</taxon>
        <taxon>Embryophyta</taxon>
        <taxon>Tracheophyta</taxon>
        <taxon>Spermatophyta</taxon>
        <taxon>Magnoliopsida</taxon>
        <taxon>Liliopsida</taxon>
        <taxon>Poales</taxon>
        <taxon>Poaceae</taxon>
        <taxon>BOP clade</taxon>
        <taxon>Pooideae</taxon>
        <taxon>Triticodae</taxon>
        <taxon>Triticeae</taxon>
        <taxon>Triticinae</taxon>
        <taxon>Triticum</taxon>
    </lineage>
</organism>
<dbReference type="GO" id="GO:0016579">
    <property type="term" value="P:protein deubiquitination"/>
    <property type="evidence" value="ECO:0007669"/>
    <property type="project" value="InterPro"/>
</dbReference>
<dbReference type="Gene3D" id="3.90.70.40">
    <property type="match status" value="1"/>
</dbReference>
<feature type="compositionally biased region" description="Basic and acidic residues" evidence="7">
    <location>
        <begin position="288"/>
        <end position="302"/>
    </location>
</feature>
<dbReference type="Gene3D" id="1.10.287.10">
    <property type="entry name" value="S15/NS1, RNA-binding"/>
    <property type="match status" value="1"/>
</dbReference>
<name>A0A9R0QAQ3_TRITD</name>
<evidence type="ECO:0000256" key="3">
    <source>
        <dbReference type="ARBA" id="ARBA00022670"/>
    </source>
</evidence>
<dbReference type="GO" id="GO:0004843">
    <property type="term" value="F:cysteine-type deubiquitinase activity"/>
    <property type="evidence" value="ECO:0007669"/>
    <property type="project" value="UniProtKB-EC"/>
</dbReference>
<feature type="domain" description="Josephin" evidence="8">
    <location>
        <begin position="8"/>
        <end position="187"/>
    </location>
</feature>
<proteinExistence type="predicted"/>
<dbReference type="EMBL" id="LT934111">
    <property type="protein sequence ID" value="VAH07968.1"/>
    <property type="molecule type" value="Genomic_DNA"/>
</dbReference>
<evidence type="ECO:0000313" key="9">
    <source>
        <dbReference type="EMBL" id="VAH07968.1"/>
    </source>
</evidence>
<reference evidence="9 10" key="1">
    <citation type="submission" date="2017-09" db="EMBL/GenBank/DDBJ databases">
        <authorList>
            <consortium name="International Durum Wheat Genome Sequencing Consortium (IDWGSC)"/>
            <person name="Milanesi L."/>
        </authorList>
    </citation>
    <scope>NUCLEOTIDE SEQUENCE [LARGE SCALE GENOMIC DNA]</scope>
    <source>
        <strain evidence="10">cv. Svevo</strain>
    </source>
</reference>
<dbReference type="Pfam" id="PF02099">
    <property type="entry name" value="Josephin"/>
    <property type="match status" value="1"/>
</dbReference>
<feature type="region of interest" description="Disordered" evidence="7">
    <location>
        <begin position="277"/>
        <end position="319"/>
    </location>
</feature>